<evidence type="ECO:0000256" key="2">
    <source>
        <dbReference type="SAM" id="Phobius"/>
    </source>
</evidence>
<name>A0ABD5SGR2_9EURY</name>
<evidence type="ECO:0000256" key="1">
    <source>
        <dbReference type="SAM" id="MobiDB-lite"/>
    </source>
</evidence>
<dbReference type="EMBL" id="JBHSWW010000261">
    <property type="protein sequence ID" value="MFC6754420.1"/>
    <property type="molecule type" value="Genomic_DNA"/>
</dbReference>
<keyword evidence="2" id="KW-0472">Membrane</keyword>
<accession>A0ABD5SGR2</accession>
<evidence type="ECO:0000313" key="4">
    <source>
        <dbReference type="Proteomes" id="UP001596442"/>
    </source>
</evidence>
<keyword evidence="2" id="KW-0812">Transmembrane</keyword>
<feature type="transmembrane region" description="Helical" evidence="2">
    <location>
        <begin position="16"/>
        <end position="35"/>
    </location>
</feature>
<sequence length="765" mass="81335">MAGQERGRSGRNAPRVVAIALIVVAGMIVPAVGIGEGWTVTAQSNGTNETTVEGLADLDVSAPENRFDPGEEGTLDLFVSNDGEVIDDGETHPQEAIDRATEARSVDVEVSRAAFAPVEVRTDERSLGTIASGDTSEAAPFEIRVDDDADAGTYELDVEIEYTDATSVTYDRDEEGELRFRESTTTFTERLTVQIHIDGEARFEVTDRDHDVTVGDTGDFEIDVENVGDEDLTDATVSIASLDGDLTFGSDGQGSQTFVGEWDAGDTAELVFRAEANDAAIQRAYPVEVEIEYEDEDGDEATRTLLTSLTPAEEQTFEATLVDHTVAIDDDGLMEFEIVNHGPENATVSSVSVTAPDGAIDIGAGAEDADLGTGAELQGVQLDGFDGGDGAGGANVGESEAFVGDLPAGESTTVRFLGSASDDAIEREYTLEVTIDYEDDDGNERADRTLKLGFQPFGEQTFAMENVESSLYVGEDGDLEGELVNTGDRSVNGVVLRIDSEPDTLATRETQYAVGSLDPGEGVPVSFRVGATGEAEPGPRTMETSVRYRNVHHDVRESATMDVTVDVQPRRDRLGATAVDATLDAGEADVIAFDVRNNDDQTLRNIRMKVFTNSPLDSGDSEAFIPELEPGETERLSFELEADEGAIPRTYPVSMDFRFDDERNDTQMSRTQNVPVQVVAVDDDGSSILGMGLLLLVPLVVVGVVGWRRYGSGGVPFVGGDDAGSEMADASETADASKTADGNQTAPAAPGPSTTDRPSSDPTGD</sequence>
<feature type="non-terminal residue" evidence="3">
    <location>
        <position position="765"/>
    </location>
</feature>
<keyword evidence="2" id="KW-1133">Transmembrane helix</keyword>
<feature type="region of interest" description="Disordered" evidence="1">
    <location>
        <begin position="715"/>
        <end position="765"/>
    </location>
</feature>
<feature type="compositionally biased region" description="Polar residues" evidence="1">
    <location>
        <begin position="734"/>
        <end position="765"/>
    </location>
</feature>
<dbReference type="RefSeq" id="WP_379782897.1">
    <property type="nucleotide sequence ID" value="NZ_JBHSWW010000261.1"/>
</dbReference>
<reference evidence="3 4" key="1">
    <citation type="journal article" date="2019" name="Int. J. Syst. Evol. Microbiol.">
        <title>The Global Catalogue of Microorganisms (GCM) 10K type strain sequencing project: providing services to taxonomists for standard genome sequencing and annotation.</title>
        <authorList>
            <consortium name="The Broad Institute Genomics Platform"/>
            <consortium name="The Broad Institute Genome Sequencing Center for Infectious Disease"/>
            <person name="Wu L."/>
            <person name="Ma J."/>
        </authorList>
    </citation>
    <scope>NUCLEOTIDE SEQUENCE [LARGE SCALE GENOMIC DNA]</scope>
    <source>
        <strain evidence="3 4">CGMCC 1.3239</strain>
    </source>
</reference>
<dbReference type="Proteomes" id="UP001596442">
    <property type="component" value="Unassembled WGS sequence"/>
</dbReference>
<dbReference type="PANTHER" id="PTHR35902:SF3">
    <property type="entry name" value="NPCBM-ASSOCIATED, NEW3 DOMAIN OF ALPHA-GALACTOSIDASE"/>
    <property type="match status" value="1"/>
</dbReference>
<evidence type="ECO:0000313" key="3">
    <source>
        <dbReference type="EMBL" id="MFC6754420.1"/>
    </source>
</evidence>
<dbReference type="AlphaFoldDB" id="A0ABD5SGR2"/>
<dbReference type="PANTHER" id="PTHR35902">
    <property type="entry name" value="S-LAYER DOMAIN-LIKE PROTEIN-RELATED"/>
    <property type="match status" value="1"/>
</dbReference>
<protein>
    <submittedName>
        <fullName evidence="3">COG1361 S-layer family protein</fullName>
    </submittedName>
</protein>
<comment type="caution">
    <text evidence="3">The sequence shown here is derived from an EMBL/GenBank/DDBJ whole genome shotgun (WGS) entry which is preliminary data.</text>
</comment>
<gene>
    <name evidence="3" type="ORF">ACFQEU_13265</name>
</gene>
<organism evidence="3 4">
    <name type="scientific">Halorubrum tibetense</name>
    <dbReference type="NCBI Taxonomy" id="175631"/>
    <lineage>
        <taxon>Archaea</taxon>
        <taxon>Methanobacteriati</taxon>
        <taxon>Methanobacteriota</taxon>
        <taxon>Stenosarchaea group</taxon>
        <taxon>Halobacteria</taxon>
        <taxon>Halobacteriales</taxon>
        <taxon>Haloferacaceae</taxon>
        <taxon>Halorubrum</taxon>
    </lineage>
</organism>
<keyword evidence="4" id="KW-1185">Reference proteome</keyword>
<proteinExistence type="predicted"/>